<evidence type="ECO:0000313" key="3">
    <source>
        <dbReference type="WBParaSite" id="SBAD_0000035901-mRNA-1"/>
    </source>
</evidence>
<accession>A0A183I9P7</accession>
<evidence type="ECO:0000313" key="2">
    <source>
        <dbReference type="Proteomes" id="UP000270296"/>
    </source>
</evidence>
<evidence type="ECO:0000313" key="1">
    <source>
        <dbReference type="EMBL" id="VDO82563.1"/>
    </source>
</evidence>
<dbReference type="AlphaFoldDB" id="A0A183I9P7"/>
<dbReference type="EMBL" id="UZAM01000745">
    <property type="protein sequence ID" value="VDO82563.1"/>
    <property type="molecule type" value="Genomic_DNA"/>
</dbReference>
<proteinExistence type="predicted"/>
<sequence length="165" mass="18722">MHLNASKTKTLVLSRSPARYSPQINGEAVRQMEKFKKLEVVFISDGKFQIDGRIGVANGVLHELAPTIVTKAEMSLKTKLSVFKSIFIPIYGHESWTTTVNLRFRVQATEMGFLRGITGITRLDMVRNTDIREILGVQPLSLQIENSQLQWFGHVLRMPPEMKPK</sequence>
<dbReference type="OrthoDB" id="425681at2759"/>
<protein>
    <submittedName>
        <fullName evidence="3">Piwi domain-containing protein</fullName>
    </submittedName>
</protein>
<organism evidence="3">
    <name type="scientific">Soboliphyme baturini</name>
    <dbReference type="NCBI Taxonomy" id="241478"/>
    <lineage>
        <taxon>Eukaryota</taxon>
        <taxon>Metazoa</taxon>
        <taxon>Ecdysozoa</taxon>
        <taxon>Nematoda</taxon>
        <taxon>Enoplea</taxon>
        <taxon>Dorylaimia</taxon>
        <taxon>Dioctophymatida</taxon>
        <taxon>Dioctophymatoidea</taxon>
        <taxon>Soboliphymatidae</taxon>
        <taxon>Soboliphyme</taxon>
    </lineage>
</organism>
<dbReference type="WBParaSite" id="SBAD_0000035901-mRNA-1">
    <property type="protein sequence ID" value="SBAD_0000035901-mRNA-1"/>
    <property type="gene ID" value="SBAD_0000035901"/>
</dbReference>
<reference evidence="1 2" key="2">
    <citation type="submission" date="2018-11" db="EMBL/GenBank/DDBJ databases">
        <authorList>
            <consortium name="Pathogen Informatics"/>
        </authorList>
    </citation>
    <scope>NUCLEOTIDE SEQUENCE [LARGE SCALE GENOMIC DNA]</scope>
</reference>
<dbReference type="PANTHER" id="PTHR47027:SF30">
    <property type="entry name" value="THAP-TYPE DOMAIN-CONTAINING PROTEIN"/>
    <property type="match status" value="1"/>
</dbReference>
<keyword evidence="2" id="KW-1185">Reference proteome</keyword>
<dbReference type="PANTHER" id="PTHR47027">
    <property type="entry name" value="REVERSE TRANSCRIPTASE DOMAIN-CONTAINING PROTEIN"/>
    <property type="match status" value="1"/>
</dbReference>
<gene>
    <name evidence="1" type="ORF">SBAD_LOCUS341</name>
</gene>
<reference evidence="3" key="1">
    <citation type="submission" date="2016-06" db="UniProtKB">
        <authorList>
            <consortium name="WormBaseParasite"/>
        </authorList>
    </citation>
    <scope>IDENTIFICATION</scope>
</reference>
<dbReference type="Proteomes" id="UP000270296">
    <property type="component" value="Unassembled WGS sequence"/>
</dbReference>
<name>A0A183I9P7_9BILA</name>